<gene>
    <name evidence="8" type="ORF">PCAL00307_LOCUS11782</name>
    <name evidence="9" type="ORF">PECAL_5P17590</name>
</gene>
<feature type="region of interest" description="Disordered" evidence="5">
    <location>
        <begin position="1"/>
        <end position="31"/>
    </location>
</feature>
<dbReference type="GO" id="GO:0005254">
    <property type="term" value="F:chloride channel activity"/>
    <property type="evidence" value="ECO:0007669"/>
    <property type="project" value="TreeGrafter"/>
</dbReference>
<evidence type="ECO:0000259" key="7">
    <source>
        <dbReference type="Pfam" id="PF04547"/>
    </source>
</evidence>
<proteinExistence type="predicted"/>
<accession>A0A7S4E8J5</accession>
<evidence type="ECO:0000256" key="6">
    <source>
        <dbReference type="SAM" id="Phobius"/>
    </source>
</evidence>
<keyword evidence="10" id="KW-1185">Reference proteome</keyword>
<dbReference type="InterPro" id="IPR007632">
    <property type="entry name" value="Anoctamin"/>
</dbReference>
<feature type="transmembrane region" description="Helical" evidence="6">
    <location>
        <begin position="692"/>
        <end position="712"/>
    </location>
</feature>
<feature type="compositionally biased region" description="Basic residues" evidence="5">
    <location>
        <begin position="865"/>
        <end position="878"/>
    </location>
</feature>
<keyword evidence="4 6" id="KW-0472">Membrane</keyword>
<feature type="domain" description="Anoctamin transmembrane" evidence="7">
    <location>
        <begin position="268"/>
        <end position="726"/>
    </location>
</feature>
<evidence type="ECO:0000313" key="8">
    <source>
        <dbReference type="EMBL" id="CAE0696346.1"/>
    </source>
</evidence>
<reference evidence="8" key="1">
    <citation type="submission" date="2021-01" db="EMBL/GenBank/DDBJ databases">
        <authorList>
            <person name="Corre E."/>
            <person name="Pelletier E."/>
            <person name="Niang G."/>
            <person name="Scheremetjew M."/>
            <person name="Finn R."/>
            <person name="Kale V."/>
            <person name="Holt S."/>
            <person name="Cochrane G."/>
            <person name="Meng A."/>
            <person name="Brown T."/>
            <person name="Cohen L."/>
        </authorList>
    </citation>
    <scope>NUCLEOTIDE SEQUENCE</scope>
    <source>
        <strain evidence="8">CCMP1756</strain>
    </source>
</reference>
<feature type="compositionally biased region" description="Pro residues" evidence="5">
    <location>
        <begin position="940"/>
        <end position="951"/>
    </location>
</feature>
<dbReference type="Proteomes" id="UP000789595">
    <property type="component" value="Unassembled WGS sequence"/>
</dbReference>
<dbReference type="EMBL" id="CAKKNE010000005">
    <property type="protein sequence ID" value="CAH0377190.1"/>
    <property type="molecule type" value="Genomic_DNA"/>
</dbReference>
<feature type="transmembrane region" description="Helical" evidence="6">
    <location>
        <begin position="645"/>
        <end position="671"/>
    </location>
</feature>
<dbReference type="EMBL" id="HBIW01013729">
    <property type="protein sequence ID" value="CAE0696346.1"/>
    <property type="molecule type" value="Transcribed_RNA"/>
</dbReference>
<sequence length="1015" mass="113936">MWSPSPQKKNKATPPSSPQPKKFSWSPLPRRRKRTNIASPTVAALSPAKVVQLVRDRRTGLGEDEFRAKYGYGWDACVCFTVVDNALTEQQQSVITRLESGGIETKLVESSDGKRRWALLRAPVHRLARAADALDWVVPMNEEKVKEAIERGGPGIKGRKLRHDPKLTNNVRPYECIHGKYETNSQMQVLYEVPRGYPHLFAWPLLRLKLLGTIIEQRPSRGGCGVNFHRLQKNNIIEAAYPLHDVEKREQVMEEFQRWGLRGDVNNIRDYVGDRLALYFAFVHHFTAGCALSAFVGVATTFIMYLEASVIDRPRAKSRMLPFFSAFQCIWAIGLLEHWKRKESRLAMRWGTLGLAETVPDRPGFRGPLRPSLVDGRPEAFYPAGRRRRHACIAFFVVAALIIVLVWVNIGIIYMRVVLTRAFDKTTSSIMAARYASVVASVINTIAIQIMNYLFQYVARFFNTWENHRTDVEHYNNLILKLISFNFCNYNIPLVYNAFFQRHLEGCPRGNGDIEPGKGTCYSALEMNLGIIFLTKWFSGLCMDLLIPYLEKKYKRHKHPELTDERDGKHEAELQFDLAPTDGFEDQIQDMSNIAMRFGFITLFITALPCLPLVAWIANKLEVAGDLKKYLYFKRRLWPRVAWSIGSWTLVFQLIAAASVTTNTACIFYTVRWQPLQATGRDEKLRPNERAFAFFACQYFVFALMLGIAVAVPDTPEDVEIQLKRKAFICSKLLDRTPDEESDDEDAPSPLTVQDSDDDEGMDQVDQEEDAIFDAIGHGTQLFTQRLQQKSKEIRQMKVVRGMAKAETGVLKGLAQADKALDHVVSDDSEKGPTWGNVDALDTPHRQEVLGSGVDAFFSPVPKKPSPKKRSTPRKKVTSPRTEDHHLGALFDACGPGTSPRVSPRVSPRPSLDGDDDEQALFDAIIVDDESSPRASPRTSPMPSPKLPPPTQSTTPHLASSGFNFDALPAPGEGKPVTGEVGPPPVPTPGKYAVAHASVDKSPFDDSLDDPGEAV</sequence>
<evidence type="ECO:0000313" key="10">
    <source>
        <dbReference type="Proteomes" id="UP000789595"/>
    </source>
</evidence>
<feature type="compositionally biased region" description="Low complexity" evidence="5">
    <location>
        <begin position="899"/>
        <end position="911"/>
    </location>
</feature>
<feature type="transmembrane region" description="Helical" evidence="6">
    <location>
        <begin position="391"/>
        <end position="415"/>
    </location>
</feature>
<keyword evidence="2 6" id="KW-0812">Transmembrane</keyword>
<reference evidence="9" key="2">
    <citation type="submission" date="2021-11" db="EMBL/GenBank/DDBJ databases">
        <authorList>
            <consortium name="Genoscope - CEA"/>
            <person name="William W."/>
        </authorList>
    </citation>
    <scope>NUCLEOTIDE SEQUENCE</scope>
</reference>
<feature type="region of interest" description="Disordered" evidence="5">
    <location>
        <begin position="855"/>
        <end position="1015"/>
    </location>
</feature>
<feature type="transmembrane region" description="Helical" evidence="6">
    <location>
        <begin position="435"/>
        <end position="455"/>
    </location>
</feature>
<dbReference type="OrthoDB" id="296386at2759"/>
<feature type="compositionally biased region" description="Low complexity" evidence="5">
    <location>
        <begin position="971"/>
        <end position="981"/>
    </location>
</feature>
<dbReference type="PANTHER" id="PTHR12308:SF73">
    <property type="entry name" value="ANOCTAMIN"/>
    <property type="match status" value="1"/>
</dbReference>
<feature type="compositionally biased region" description="Acidic residues" evidence="5">
    <location>
        <begin position="913"/>
        <end position="930"/>
    </location>
</feature>
<evidence type="ECO:0000256" key="1">
    <source>
        <dbReference type="ARBA" id="ARBA00004141"/>
    </source>
</evidence>
<comment type="subcellular location">
    <subcellularLocation>
        <location evidence="1">Membrane</location>
        <topology evidence="1">Multi-pass membrane protein</topology>
    </subcellularLocation>
</comment>
<feature type="compositionally biased region" description="Acidic residues" evidence="5">
    <location>
        <begin position="1006"/>
        <end position="1015"/>
    </location>
</feature>
<dbReference type="GO" id="GO:0016020">
    <property type="term" value="C:membrane"/>
    <property type="evidence" value="ECO:0007669"/>
    <property type="project" value="UniProtKB-SubCell"/>
</dbReference>
<dbReference type="AlphaFoldDB" id="A0A7S4E8J5"/>
<evidence type="ECO:0000256" key="3">
    <source>
        <dbReference type="ARBA" id="ARBA00022989"/>
    </source>
</evidence>
<protein>
    <recommendedName>
        <fullName evidence="7">Anoctamin transmembrane domain-containing protein</fullName>
    </recommendedName>
</protein>
<organism evidence="8">
    <name type="scientific">Pelagomonas calceolata</name>
    <dbReference type="NCBI Taxonomy" id="35677"/>
    <lineage>
        <taxon>Eukaryota</taxon>
        <taxon>Sar</taxon>
        <taxon>Stramenopiles</taxon>
        <taxon>Ochrophyta</taxon>
        <taxon>Pelagophyceae</taxon>
        <taxon>Pelagomonadales</taxon>
        <taxon>Pelagomonadaceae</taxon>
        <taxon>Pelagomonas</taxon>
    </lineage>
</organism>
<evidence type="ECO:0000256" key="5">
    <source>
        <dbReference type="SAM" id="MobiDB-lite"/>
    </source>
</evidence>
<dbReference type="InterPro" id="IPR049452">
    <property type="entry name" value="Anoctamin_TM"/>
</dbReference>
<evidence type="ECO:0000313" key="9">
    <source>
        <dbReference type="EMBL" id="CAH0377190.1"/>
    </source>
</evidence>
<dbReference type="Pfam" id="PF04547">
    <property type="entry name" value="Anoctamin"/>
    <property type="match status" value="1"/>
</dbReference>
<feature type="transmembrane region" description="Helical" evidence="6">
    <location>
        <begin position="276"/>
        <end position="305"/>
    </location>
</feature>
<evidence type="ECO:0000256" key="2">
    <source>
        <dbReference type="ARBA" id="ARBA00022692"/>
    </source>
</evidence>
<feature type="transmembrane region" description="Helical" evidence="6">
    <location>
        <begin position="598"/>
        <end position="618"/>
    </location>
</feature>
<evidence type="ECO:0000256" key="4">
    <source>
        <dbReference type="ARBA" id="ARBA00023136"/>
    </source>
</evidence>
<keyword evidence="3 6" id="KW-1133">Transmembrane helix</keyword>
<name>A0A7S4E8J5_9STRA</name>
<dbReference type="PANTHER" id="PTHR12308">
    <property type="entry name" value="ANOCTAMIN"/>
    <property type="match status" value="1"/>
</dbReference>
<feature type="transmembrane region" description="Helical" evidence="6">
    <location>
        <begin position="320"/>
        <end position="339"/>
    </location>
</feature>
<feature type="region of interest" description="Disordered" evidence="5">
    <location>
        <begin position="737"/>
        <end position="763"/>
    </location>
</feature>